<evidence type="ECO:0000256" key="1">
    <source>
        <dbReference type="PROSITE-ProRule" id="PRU00409"/>
    </source>
</evidence>
<feature type="domain" description="ATP-grasp" evidence="2">
    <location>
        <begin position="104"/>
        <end position="304"/>
    </location>
</feature>
<dbReference type="InterPro" id="IPR011761">
    <property type="entry name" value="ATP-grasp"/>
</dbReference>
<keyword evidence="1" id="KW-0067">ATP-binding</keyword>
<name>A0A9X1RPV1_9BURK</name>
<keyword evidence="1" id="KW-0547">Nucleotide-binding</keyword>
<keyword evidence="4" id="KW-1185">Reference proteome</keyword>
<evidence type="ECO:0000313" key="3">
    <source>
        <dbReference type="EMBL" id="MCG5076096.1"/>
    </source>
</evidence>
<dbReference type="PROSITE" id="PS50975">
    <property type="entry name" value="ATP_GRASP"/>
    <property type="match status" value="1"/>
</dbReference>
<protein>
    <submittedName>
        <fullName evidence="3">ATP-grasp domain-containing protein</fullName>
    </submittedName>
</protein>
<reference evidence="3" key="1">
    <citation type="submission" date="2022-01" db="EMBL/GenBank/DDBJ databases">
        <title>Genome sequence and assembly of Parabukholderia sp. RG36.</title>
        <authorList>
            <person name="Chhetri G."/>
        </authorList>
    </citation>
    <scope>NUCLEOTIDE SEQUENCE</scope>
    <source>
        <strain evidence="3">RG36</strain>
    </source>
</reference>
<sequence>MTRPAIVVAGLCARMLAESARRAGWRVIALDLFGDSDTRGAAQRWHPVGQAATLALDPARTRAALERASFEPGVMGWIAGSGFEACPALLRTPIAGLPLIGNAAPAHDAMRMPSRFFSMLSEHGIAFPDTRMEPPPDMSGWLRKEASGTGGWHIRLADSANGSAHDARDGVYYQRFCEGRPMSALFLADGRHATVLGINEQLVSRHGEHPFAWRGAIGPVQVGAPLADAVRHAVQAIVAASGLVGLNSLDFLSDGEGCVVLEVNARPSATMALYDCDPHAPLLARHVRACQGESLETREVEAVEAVEGAIAHTPPVRGQLVVFAQEDYAITPAFEDQARRLGWCHDIPVAGSAIAAGTPLCTVSAACAPGTSVDAVRATLAARAAAIEPLLKVSHERSFAPR</sequence>
<gene>
    <name evidence="3" type="ORF">L5014_22430</name>
</gene>
<evidence type="ECO:0000313" key="4">
    <source>
        <dbReference type="Proteomes" id="UP001139308"/>
    </source>
</evidence>
<dbReference type="GO" id="GO:0046872">
    <property type="term" value="F:metal ion binding"/>
    <property type="evidence" value="ECO:0007669"/>
    <property type="project" value="InterPro"/>
</dbReference>
<dbReference type="Pfam" id="PF02655">
    <property type="entry name" value="ATP-grasp_3"/>
    <property type="match status" value="1"/>
</dbReference>
<dbReference type="Proteomes" id="UP001139308">
    <property type="component" value="Unassembled WGS sequence"/>
</dbReference>
<dbReference type="PIRSF" id="PIRSF016817">
    <property type="entry name" value="UCP016817_carboligase"/>
    <property type="match status" value="1"/>
</dbReference>
<comment type="caution">
    <text evidence="3">The sequence shown here is derived from an EMBL/GenBank/DDBJ whole genome shotgun (WGS) entry which is preliminary data.</text>
</comment>
<organism evidence="3 4">
    <name type="scientific">Paraburkholderia tagetis</name>
    <dbReference type="NCBI Taxonomy" id="2913261"/>
    <lineage>
        <taxon>Bacteria</taxon>
        <taxon>Pseudomonadati</taxon>
        <taxon>Pseudomonadota</taxon>
        <taxon>Betaproteobacteria</taxon>
        <taxon>Burkholderiales</taxon>
        <taxon>Burkholderiaceae</taxon>
        <taxon>Paraburkholderia</taxon>
    </lineage>
</organism>
<evidence type="ECO:0000259" key="2">
    <source>
        <dbReference type="PROSITE" id="PS50975"/>
    </source>
</evidence>
<dbReference type="Gene3D" id="3.30.470.20">
    <property type="entry name" value="ATP-grasp fold, B domain"/>
    <property type="match status" value="1"/>
</dbReference>
<dbReference type="SUPFAM" id="SSF56059">
    <property type="entry name" value="Glutathione synthetase ATP-binding domain-like"/>
    <property type="match status" value="1"/>
</dbReference>
<dbReference type="InterPro" id="IPR003806">
    <property type="entry name" value="ATP-grasp_PylC-type"/>
</dbReference>
<proteinExistence type="predicted"/>
<dbReference type="GO" id="GO:0005524">
    <property type="term" value="F:ATP binding"/>
    <property type="evidence" value="ECO:0007669"/>
    <property type="project" value="UniProtKB-UniRule"/>
</dbReference>
<accession>A0A9X1RPV1</accession>
<dbReference type="RefSeq" id="WP_238465936.1">
    <property type="nucleotide sequence ID" value="NZ_JAKLJA010000021.1"/>
</dbReference>
<dbReference type="EMBL" id="JAKLJA010000021">
    <property type="protein sequence ID" value="MCG5076096.1"/>
    <property type="molecule type" value="Genomic_DNA"/>
</dbReference>
<dbReference type="InterPro" id="IPR016677">
    <property type="entry name" value="UCP016817_carboligase"/>
</dbReference>
<dbReference type="AlphaFoldDB" id="A0A9X1RPV1"/>